<dbReference type="PANTHER" id="PTHR11049:SF5">
    <property type="entry name" value="ACYL-COA THIOESTER HYDROLASE YCIA"/>
    <property type="match status" value="1"/>
</dbReference>
<dbReference type="GO" id="GO:0047617">
    <property type="term" value="F:fatty acyl-CoA hydrolase activity"/>
    <property type="evidence" value="ECO:0007669"/>
    <property type="project" value="UniProtKB-EC"/>
</dbReference>
<dbReference type="InterPro" id="IPR040170">
    <property type="entry name" value="Cytosol_ACT"/>
</dbReference>
<dbReference type="EMBL" id="JAIRBT010000028">
    <property type="protein sequence ID" value="MBZ6067869.1"/>
    <property type="molecule type" value="Genomic_DNA"/>
</dbReference>
<dbReference type="InterPro" id="IPR033120">
    <property type="entry name" value="HOTDOG_ACOT"/>
</dbReference>
<accession>A0ABS7VER0</accession>
<dbReference type="PANTHER" id="PTHR11049">
    <property type="entry name" value="ACYL COENZYME A THIOESTER HYDROLASE"/>
    <property type="match status" value="1"/>
</dbReference>
<keyword evidence="2 3" id="KW-0378">Hydrolase</keyword>
<dbReference type="SUPFAM" id="SSF54637">
    <property type="entry name" value="Thioesterase/thiol ester dehydrase-isomerase"/>
    <property type="match status" value="1"/>
</dbReference>
<evidence type="ECO:0000313" key="6">
    <source>
        <dbReference type="Proteomes" id="UP000774958"/>
    </source>
</evidence>
<dbReference type="Proteomes" id="UP000774958">
    <property type="component" value="Unassembled WGS sequence"/>
</dbReference>
<dbReference type="NCBIfam" id="NF007970">
    <property type="entry name" value="PRK10694.1"/>
    <property type="match status" value="1"/>
</dbReference>
<evidence type="ECO:0000256" key="2">
    <source>
        <dbReference type="ARBA" id="ARBA00022801"/>
    </source>
</evidence>
<dbReference type="InterPro" id="IPR006683">
    <property type="entry name" value="Thioestr_dom"/>
</dbReference>
<gene>
    <name evidence="5" type="primary">yciA</name>
    <name evidence="5" type="ORF">LA374_16885</name>
</gene>
<dbReference type="InterPro" id="IPR029069">
    <property type="entry name" value="HotDog_dom_sf"/>
</dbReference>
<comment type="caution">
    <text evidence="5">The sequence shown here is derived from an EMBL/GenBank/DDBJ whole genome shotgun (WGS) entry which is preliminary data.</text>
</comment>
<reference evidence="5 6" key="1">
    <citation type="submission" date="2021-09" db="EMBL/GenBank/DDBJ databases">
        <title>Aeromonas schubertii isolated from Asian sea bass.</title>
        <authorList>
            <person name="Pinpimai K."/>
        </authorList>
    </citation>
    <scope>NUCLEOTIDE SEQUENCE [LARGE SCALE GENOMIC DNA]</scope>
    <source>
        <strain evidence="5 6">CHULA2021a</strain>
    </source>
</reference>
<dbReference type="Pfam" id="PF03061">
    <property type="entry name" value="4HBT"/>
    <property type="match status" value="1"/>
</dbReference>
<name>A0ABS7VER0_9GAMM</name>
<evidence type="ECO:0000259" key="4">
    <source>
        <dbReference type="PROSITE" id="PS51770"/>
    </source>
</evidence>
<evidence type="ECO:0000256" key="1">
    <source>
        <dbReference type="ARBA" id="ARBA00010458"/>
    </source>
</evidence>
<keyword evidence="6" id="KW-1185">Reference proteome</keyword>
<proteinExistence type="inferred from homology"/>
<comment type="similarity">
    <text evidence="1">Belongs to the acyl coenzyme A hydrolase family.</text>
</comment>
<feature type="domain" description="HotDog ACOT-type" evidence="4">
    <location>
        <begin position="8"/>
        <end position="123"/>
    </location>
</feature>
<dbReference type="EC" id="3.1.2.20" evidence="5"/>
<dbReference type="RefSeq" id="WP_224163491.1">
    <property type="nucleotide sequence ID" value="NZ_JAIRBT010000028.1"/>
</dbReference>
<dbReference type="Gene3D" id="3.10.129.10">
    <property type="entry name" value="Hotdog Thioesterase"/>
    <property type="match status" value="1"/>
</dbReference>
<dbReference type="PROSITE" id="PS51770">
    <property type="entry name" value="HOTDOG_ACOT"/>
    <property type="match status" value="1"/>
</dbReference>
<sequence>MVDTVRQPDGELLLRTLAMPADTNPNGDIFGGWIMSQMDIGGGILAKELAKGRICTVSVEGMTFHNPIKVGDVVCCYGRCERIGRSSMRIQLEVWVKPVLRENEAQRYCVTEGIFNYVAIDDQGRPRPVPRHD</sequence>
<evidence type="ECO:0000313" key="5">
    <source>
        <dbReference type="EMBL" id="MBZ6067869.1"/>
    </source>
</evidence>
<organism evidence="5 6">
    <name type="scientific">Aeromonas schubertii</name>
    <dbReference type="NCBI Taxonomy" id="652"/>
    <lineage>
        <taxon>Bacteria</taxon>
        <taxon>Pseudomonadati</taxon>
        <taxon>Pseudomonadota</taxon>
        <taxon>Gammaproteobacteria</taxon>
        <taxon>Aeromonadales</taxon>
        <taxon>Aeromonadaceae</taxon>
        <taxon>Aeromonas</taxon>
    </lineage>
</organism>
<dbReference type="CDD" id="cd03442">
    <property type="entry name" value="BFIT_BACH"/>
    <property type="match status" value="1"/>
</dbReference>
<protein>
    <submittedName>
        <fullName evidence="5">Acyl-CoA thioester hydrolase YciA</fullName>
        <ecNumber evidence="5">3.1.2.20</ecNumber>
    </submittedName>
</protein>
<evidence type="ECO:0000256" key="3">
    <source>
        <dbReference type="PROSITE-ProRule" id="PRU01106"/>
    </source>
</evidence>